<evidence type="ECO:0000256" key="2">
    <source>
        <dbReference type="ARBA" id="ARBA00022737"/>
    </source>
</evidence>
<dbReference type="PANTHER" id="PTHR48051:SF1">
    <property type="entry name" value="RAS SUPPRESSOR PROTEIN 1"/>
    <property type="match status" value="1"/>
</dbReference>
<dbReference type="Proteomes" id="UP001627284">
    <property type="component" value="Unassembled WGS sequence"/>
</dbReference>
<evidence type="ECO:0000313" key="3">
    <source>
        <dbReference type="EMBL" id="KAL3322649.1"/>
    </source>
</evidence>
<dbReference type="GO" id="GO:0051707">
    <property type="term" value="P:response to other organism"/>
    <property type="evidence" value="ECO:0007669"/>
    <property type="project" value="UniProtKB-ARBA"/>
</dbReference>
<dbReference type="InterPro" id="IPR032675">
    <property type="entry name" value="LRR_dom_sf"/>
</dbReference>
<accession>A0ABD2QSZ0</accession>
<dbReference type="GO" id="GO:0006952">
    <property type="term" value="P:defense response"/>
    <property type="evidence" value="ECO:0007669"/>
    <property type="project" value="UniProtKB-ARBA"/>
</dbReference>
<organism evidence="3 4">
    <name type="scientific">Solanum stoloniferum</name>
    <dbReference type="NCBI Taxonomy" id="62892"/>
    <lineage>
        <taxon>Eukaryota</taxon>
        <taxon>Viridiplantae</taxon>
        <taxon>Streptophyta</taxon>
        <taxon>Embryophyta</taxon>
        <taxon>Tracheophyta</taxon>
        <taxon>Spermatophyta</taxon>
        <taxon>Magnoliopsida</taxon>
        <taxon>eudicotyledons</taxon>
        <taxon>Gunneridae</taxon>
        <taxon>Pentapetalae</taxon>
        <taxon>asterids</taxon>
        <taxon>lamiids</taxon>
        <taxon>Solanales</taxon>
        <taxon>Solanaceae</taxon>
        <taxon>Solanoideae</taxon>
        <taxon>Solaneae</taxon>
        <taxon>Solanum</taxon>
    </lineage>
</organism>
<dbReference type="EMBL" id="JBJKTR010000024">
    <property type="protein sequence ID" value="KAL3322649.1"/>
    <property type="molecule type" value="Genomic_DNA"/>
</dbReference>
<evidence type="ECO:0000256" key="1">
    <source>
        <dbReference type="ARBA" id="ARBA00022614"/>
    </source>
</evidence>
<proteinExistence type="predicted"/>
<protein>
    <submittedName>
        <fullName evidence="3">Uncharacterized protein</fullName>
    </submittedName>
</protein>
<dbReference type="InterPro" id="IPR003591">
    <property type="entry name" value="Leu-rich_rpt_typical-subtyp"/>
</dbReference>
<dbReference type="SMART" id="SM00369">
    <property type="entry name" value="LRR_TYP"/>
    <property type="match status" value="3"/>
</dbReference>
<dbReference type="Pfam" id="PF13855">
    <property type="entry name" value="LRR_8"/>
    <property type="match status" value="1"/>
</dbReference>
<keyword evidence="2" id="KW-0677">Repeat</keyword>
<dbReference type="InterPro" id="IPR001611">
    <property type="entry name" value="Leu-rich_rpt"/>
</dbReference>
<keyword evidence="1" id="KW-0433">Leucine-rich repeat</keyword>
<dbReference type="InterPro" id="IPR050216">
    <property type="entry name" value="LRR_domain-containing"/>
</dbReference>
<dbReference type="Gene3D" id="3.80.10.10">
    <property type="entry name" value="Ribonuclease Inhibitor"/>
    <property type="match status" value="1"/>
</dbReference>
<dbReference type="PANTHER" id="PTHR48051">
    <property type="match status" value="1"/>
</dbReference>
<comment type="caution">
    <text evidence="3">The sequence shown here is derived from an EMBL/GenBank/DDBJ whole genome shotgun (WGS) entry which is preliminary data.</text>
</comment>
<name>A0ABD2QSZ0_9SOLN</name>
<sequence>MEINKLINLQRLILADNRIENLPVNLGLLKSLKVATLDGNRIRALPDELGQLVKLERLSVSANLLMSLPETIGRLQNGPAAPGRGWLNLENKWLYCSWCCWTFQTIS</sequence>
<dbReference type="PROSITE" id="PS51450">
    <property type="entry name" value="LRR"/>
    <property type="match status" value="1"/>
</dbReference>
<evidence type="ECO:0000313" key="4">
    <source>
        <dbReference type="Proteomes" id="UP001627284"/>
    </source>
</evidence>
<keyword evidence="4" id="KW-1185">Reference proteome</keyword>
<reference evidence="3 4" key="1">
    <citation type="submission" date="2024-05" db="EMBL/GenBank/DDBJ databases">
        <title>De novo assembly of an allotetraploid wild potato.</title>
        <authorList>
            <person name="Hosaka A.J."/>
        </authorList>
    </citation>
    <scope>NUCLEOTIDE SEQUENCE [LARGE SCALE GENOMIC DNA]</scope>
    <source>
        <tissue evidence="3">Young leaves</tissue>
    </source>
</reference>
<dbReference type="AlphaFoldDB" id="A0ABD2QSZ0"/>
<dbReference type="SUPFAM" id="SSF52075">
    <property type="entry name" value="Outer arm dynein light chain 1"/>
    <property type="match status" value="1"/>
</dbReference>
<gene>
    <name evidence="3" type="ORF">AABB24_039971</name>
</gene>